<evidence type="ECO:0000313" key="3">
    <source>
        <dbReference type="Proteomes" id="UP000739538"/>
    </source>
</evidence>
<organism evidence="2 3">
    <name type="scientific">Eiseniibacteriota bacterium</name>
    <dbReference type="NCBI Taxonomy" id="2212470"/>
    <lineage>
        <taxon>Bacteria</taxon>
        <taxon>Candidatus Eiseniibacteriota</taxon>
    </lineage>
</organism>
<feature type="region of interest" description="Disordered" evidence="1">
    <location>
        <begin position="25"/>
        <end position="49"/>
    </location>
</feature>
<dbReference type="Proteomes" id="UP000739538">
    <property type="component" value="Unassembled WGS sequence"/>
</dbReference>
<evidence type="ECO:0000313" key="2">
    <source>
        <dbReference type="EMBL" id="MCA9758271.1"/>
    </source>
</evidence>
<proteinExistence type="predicted"/>
<reference evidence="2" key="1">
    <citation type="submission" date="2020-04" db="EMBL/GenBank/DDBJ databases">
        <authorList>
            <person name="Zhang T."/>
        </authorList>
    </citation>
    <scope>NUCLEOTIDE SEQUENCE</scope>
    <source>
        <strain evidence="2">HKST-UBA02</strain>
    </source>
</reference>
<evidence type="ECO:0000256" key="1">
    <source>
        <dbReference type="SAM" id="MobiDB-lite"/>
    </source>
</evidence>
<gene>
    <name evidence="2" type="ORF">KDA27_20925</name>
</gene>
<comment type="caution">
    <text evidence="2">The sequence shown here is derived from an EMBL/GenBank/DDBJ whole genome shotgun (WGS) entry which is preliminary data.</text>
</comment>
<protein>
    <submittedName>
        <fullName evidence="2">Uncharacterized protein</fullName>
    </submittedName>
</protein>
<accession>A0A956SFH0</accession>
<name>A0A956SFH0_UNCEI</name>
<dbReference type="AlphaFoldDB" id="A0A956SFH0"/>
<reference evidence="2" key="2">
    <citation type="journal article" date="2021" name="Microbiome">
        <title>Successional dynamics and alternative stable states in a saline activated sludge microbial community over 9 years.</title>
        <authorList>
            <person name="Wang Y."/>
            <person name="Ye J."/>
            <person name="Ju F."/>
            <person name="Liu L."/>
            <person name="Boyd J.A."/>
            <person name="Deng Y."/>
            <person name="Parks D.H."/>
            <person name="Jiang X."/>
            <person name="Yin X."/>
            <person name="Woodcroft B.J."/>
            <person name="Tyson G.W."/>
            <person name="Hugenholtz P."/>
            <person name="Polz M.F."/>
            <person name="Zhang T."/>
        </authorList>
    </citation>
    <scope>NUCLEOTIDE SEQUENCE</scope>
    <source>
        <strain evidence="2">HKST-UBA02</strain>
    </source>
</reference>
<dbReference type="EMBL" id="JAGQHS010000156">
    <property type="protein sequence ID" value="MCA9758271.1"/>
    <property type="molecule type" value="Genomic_DNA"/>
</dbReference>
<sequence length="456" mass="47692">MTRIQLSNPYPNGWTHAEANAWTSALPRRGGDPNPARGDASQQTSYRPTVGGVGADLIDLGSVPTTSGTGVTHTDTSAATNFVAYAASYAAGSHAATNNAAANVLTDAIDNAATRVAERGGNADAVAARRVKQEFLARFSNVARDPKAFEQLLGRAFGSYDRAAAEKIRQQTLRGDTSWLPEVKFVDASTLRGANGAFSAKENAIYLSRDLRANPSLLAKTFSEEAGHHIDTKIRTSDAPGDEGELFRRLLHGESMTKSEEAAIRREDDHGTIVVDGKQVEVEFFFKKIKKAFKKVTQSVSKVAKSVVQGATKAVTSVARTGTRAVASAFKTASRVASSVARGALSAGKSIASGVAKLAHSAFRRATSVVTSAVRGTGKLMASTFRGAVRFLGTGFQAAFRLLTNGLGSGVTVLRSLLGSASGLLPGAGRGILGIGGSIWARLISAQESLLGILGR</sequence>